<sequence>MPSDSSFFDATLAQLSQLSASRTLASDSKVPSETRYPTGHFDFKMPTISETAGDEQQRTNSLTLTFKTLKAPVNKFTLQTSDVRTVAQVKRQLSRMCNVPVSGMRLVLGGKGLVDSKLIGDYAIQSDSVIQIISGKPTTSEEPVGGGGAVDSVNPLSSVLDQESKTAVLEDSPAVLKPAENRSDERARDRVAISQATREVLQNRSCAFRVGLRELIHGHIADSGQARAVEDLVDKAFDSKI</sequence>
<accession>A0A9W8BJB9</accession>
<dbReference type="AlphaFoldDB" id="A0A9W8BJB9"/>
<dbReference type="SMART" id="SM00213">
    <property type="entry name" value="UBQ"/>
    <property type="match status" value="1"/>
</dbReference>
<dbReference type="PROSITE" id="PS50053">
    <property type="entry name" value="UBIQUITIN_2"/>
    <property type="match status" value="1"/>
</dbReference>
<dbReference type="InterPro" id="IPR029071">
    <property type="entry name" value="Ubiquitin-like_domsf"/>
</dbReference>
<organism evidence="3 4">
    <name type="scientific">Coemansia thaxteri</name>
    <dbReference type="NCBI Taxonomy" id="2663907"/>
    <lineage>
        <taxon>Eukaryota</taxon>
        <taxon>Fungi</taxon>
        <taxon>Fungi incertae sedis</taxon>
        <taxon>Zoopagomycota</taxon>
        <taxon>Kickxellomycotina</taxon>
        <taxon>Kickxellomycetes</taxon>
        <taxon>Kickxellales</taxon>
        <taxon>Kickxellaceae</taxon>
        <taxon>Coemansia</taxon>
    </lineage>
</organism>
<dbReference type="EMBL" id="JANBQF010000176">
    <property type="protein sequence ID" value="KAJ2004091.1"/>
    <property type="molecule type" value="Genomic_DNA"/>
</dbReference>
<feature type="region of interest" description="Disordered" evidence="1">
    <location>
        <begin position="136"/>
        <end position="155"/>
    </location>
</feature>
<evidence type="ECO:0000313" key="3">
    <source>
        <dbReference type="EMBL" id="KAJ2004091.1"/>
    </source>
</evidence>
<dbReference type="Pfam" id="PF00240">
    <property type="entry name" value="ubiquitin"/>
    <property type="match status" value="1"/>
</dbReference>
<evidence type="ECO:0000256" key="1">
    <source>
        <dbReference type="SAM" id="MobiDB-lite"/>
    </source>
</evidence>
<feature type="domain" description="Ubiquitin-like" evidence="2">
    <location>
        <begin position="62"/>
        <end position="133"/>
    </location>
</feature>
<dbReference type="Proteomes" id="UP001150907">
    <property type="component" value="Unassembled WGS sequence"/>
</dbReference>
<dbReference type="OrthoDB" id="428577at2759"/>
<gene>
    <name evidence="3" type="ORF">H4R26_002705</name>
</gene>
<protein>
    <recommendedName>
        <fullName evidence="2">Ubiquitin-like domain-containing protein</fullName>
    </recommendedName>
</protein>
<evidence type="ECO:0000259" key="2">
    <source>
        <dbReference type="PROSITE" id="PS50053"/>
    </source>
</evidence>
<dbReference type="InterPro" id="IPR000626">
    <property type="entry name" value="Ubiquitin-like_dom"/>
</dbReference>
<reference evidence="3" key="1">
    <citation type="submission" date="2022-07" db="EMBL/GenBank/DDBJ databases">
        <title>Phylogenomic reconstructions and comparative analyses of Kickxellomycotina fungi.</title>
        <authorList>
            <person name="Reynolds N.K."/>
            <person name="Stajich J.E."/>
            <person name="Barry K."/>
            <person name="Grigoriev I.V."/>
            <person name="Crous P."/>
            <person name="Smith M.E."/>
        </authorList>
    </citation>
    <scope>NUCLEOTIDE SEQUENCE</scope>
    <source>
        <strain evidence="3">IMI 214461</strain>
    </source>
</reference>
<name>A0A9W8BJB9_9FUNG</name>
<dbReference type="SUPFAM" id="SSF54236">
    <property type="entry name" value="Ubiquitin-like"/>
    <property type="match status" value="1"/>
</dbReference>
<evidence type="ECO:0000313" key="4">
    <source>
        <dbReference type="Proteomes" id="UP001150907"/>
    </source>
</evidence>
<dbReference type="Gene3D" id="3.10.20.90">
    <property type="entry name" value="Phosphatidylinositol 3-kinase Catalytic Subunit, Chain A, domain 1"/>
    <property type="match status" value="1"/>
</dbReference>
<comment type="caution">
    <text evidence="3">The sequence shown here is derived from an EMBL/GenBank/DDBJ whole genome shotgun (WGS) entry which is preliminary data.</text>
</comment>
<proteinExistence type="predicted"/>
<feature type="region of interest" description="Disordered" evidence="1">
    <location>
        <begin position="23"/>
        <end position="43"/>
    </location>
</feature>
<keyword evidence="4" id="KW-1185">Reference proteome</keyword>